<protein>
    <submittedName>
        <fullName evidence="1">Uncharacterized protein</fullName>
    </submittedName>
</protein>
<gene>
    <name evidence="1" type="ORF">DdX_03131</name>
</gene>
<proteinExistence type="predicted"/>
<comment type="caution">
    <text evidence="1">The sequence shown here is derived from an EMBL/GenBank/DDBJ whole genome shotgun (WGS) entry which is preliminary data.</text>
</comment>
<name>A0AAD4NJ87_9BILA</name>
<sequence>MKILRTIGHIWKNMFLKISCKNVNQSAELFQLISTCEKLMFNCGDSVLALQNFIPDTLTYIRLDDPNYSPVINSLPIDGIVNYLFSHNLTIKVKRLSINRHVGIPLNDQQCQYMVEEIKKRFLQEDTPVCMFHLAFQTSKNFHSMLNLSVCVDSLLASLATSQRPVARDEMLDSKHRKIKSL</sequence>
<reference evidence="1" key="1">
    <citation type="submission" date="2022-01" db="EMBL/GenBank/DDBJ databases">
        <title>Genome Sequence Resource for Two Populations of Ditylenchus destructor, the Migratory Endoparasitic Phytonematode.</title>
        <authorList>
            <person name="Zhang H."/>
            <person name="Lin R."/>
            <person name="Xie B."/>
        </authorList>
    </citation>
    <scope>NUCLEOTIDE SEQUENCE</scope>
    <source>
        <strain evidence="1">BazhouSP</strain>
    </source>
</reference>
<dbReference type="EMBL" id="JAKKPZ010000002">
    <property type="protein sequence ID" value="KAI1726411.1"/>
    <property type="molecule type" value="Genomic_DNA"/>
</dbReference>
<dbReference type="AlphaFoldDB" id="A0AAD4NJ87"/>
<dbReference type="Proteomes" id="UP001201812">
    <property type="component" value="Unassembled WGS sequence"/>
</dbReference>
<evidence type="ECO:0000313" key="1">
    <source>
        <dbReference type="EMBL" id="KAI1726411.1"/>
    </source>
</evidence>
<accession>A0AAD4NJ87</accession>
<keyword evidence="2" id="KW-1185">Reference proteome</keyword>
<evidence type="ECO:0000313" key="2">
    <source>
        <dbReference type="Proteomes" id="UP001201812"/>
    </source>
</evidence>
<organism evidence="1 2">
    <name type="scientific">Ditylenchus destructor</name>
    <dbReference type="NCBI Taxonomy" id="166010"/>
    <lineage>
        <taxon>Eukaryota</taxon>
        <taxon>Metazoa</taxon>
        <taxon>Ecdysozoa</taxon>
        <taxon>Nematoda</taxon>
        <taxon>Chromadorea</taxon>
        <taxon>Rhabditida</taxon>
        <taxon>Tylenchina</taxon>
        <taxon>Tylenchomorpha</taxon>
        <taxon>Sphaerularioidea</taxon>
        <taxon>Anguinidae</taxon>
        <taxon>Anguininae</taxon>
        <taxon>Ditylenchus</taxon>
    </lineage>
</organism>